<dbReference type="InParanoid" id="B4N944"/>
<dbReference type="GO" id="GO:0030317">
    <property type="term" value="P:flagellated sperm motility"/>
    <property type="evidence" value="ECO:0007669"/>
    <property type="project" value="EnsemblMetazoa"/>
</dbReference>
<evidence type="ECO:0000259" key="2">
    <source>
        <dbReference type="Pfam" id="PF24573"/>
    </source>
</evidence>
<accession>B4N944</accession>
<dbReference type="KEGG" id="dwi:6647756"/>
<dbReference type="InterPro" id="IPR052623">
    <property type="entry name" value="DAAF5"/>
</dbReference>
<dbReference type="GO" id="GO:0005737">
    <property type="term" value="C:cytoplasm"/>
    <property type="evidence" value="ECO:0007669"/>
    <property type="project" value="EnsemblMetazoa"/>
</dbReference>
<evidence type="ECO:0000256" key="1">
    <source>
        <dbReference type="SAM" id="MobiDB-lite"/>
    </source>
</evidence>
<dbReference type="GO" id="GO:0045505">
    <property type="term" value="F:dynein intermediate chain binding"/>
    <property type="evidence" value="ECO:0007669"/>
    <property type="project" value="TreeGrafter"/>
</dbReference>
<evidence type="ECO:0000259" key="3">
    <source>
        <dbReference type="Pfam" id="PF25757"/>
    </source>
</evidence>
<feature type="region of interest" description="Disordered" evidence="1">
    <location>
        <begin position="838"/>
        <end position="857"/>
    </location>
</feature>
<dbReference type="AlphaFoldDB" id="B4N944"/>
<evidence type="ECO:0000313" key="5">
    <source>
        <dbReference type="Proteomes" id="UP000007798"/>
    </source>
</evidence>
<dbReference type="GO" id="GO:0036158">
    <property type="term" value="P:outer dynein arm assembly"/>
    <property type="evidence" value="ECO:0007669"/>
    <property type="project" value="EnsemblMetazoa"/>
</dbReference>
<feature type="domain" description="Dynein axonemal assembly factor 5 TPR repeats" evidence="3">
    <location>
        <begin position="16"/>
        <end position="309"/>
    </location>
</feature>
<reference evidence="4 5" key="1">
    <citation type="journal article" date="2007" name="Nature">
        <title>Evolution of genes and genomes on the Drosophila phylogeny.</title>
        <authorList>
            <consortium name="Drosophila 12 Genomes Consortium"/>
            <person name="Clark A.G."/>
            <person name="Eisen M.B."/>
            <person name="Smith D.R."/>
            <person name="Bergman C.M."/>
            <person name="Oliver B."/>
            <person name="Markow T.A."/>
            <person name="Kaufman T.C."/>
            <person name="Kellis M."/>
            <person name="Gelbart W."/>
            <person name="Iyer V.N."/>
            <person name="Pollard D.A."/>
            <person name="Sackton T.B."/>
            <person name="Larracuente A.M."/>
            <person name="Singh N.D."/>
            <person name="Abad J.P."/>
            <person name="Abt D.N."/>
            <person name="Adryan B."/>
            <person name="Aguade M."/>
            <person name="Akashi H."/>
            <person name="Anderson W.W."/>
            <person name="Aquadro C.F."/>
            <person name="Ardell D.H."/>
            <person name="Arguello R."/>
            <person name="Artieri C.G."/>
            <person name="Barbash D.A."/>
            <person name="Barker D."/>
            <person name="Barsanti P."/>
            <person name="Batterham P."/>
            <person name="Batzoglou S."/>
            <person name="Begun D."/>
            <person name="Bhutkar A."/>
            <person name="Blanco E."/>
            <person name="Bosak S.A."/>
            <person name="Bradley R.K."/>
            <person name="Brand A.D."/>
            <person name="Brent M.R."/>
            <person name="Brooks A.N."/>
            <person name="Brown R.H."/>
            <person name="Butlin R.K."/>
            <person name="Caggese C."/>
            <person name="Calvi B.R."/>
            <person name="Bernardo de Carvalho A."/>
            <person name="Caspi A."/>
            <person name="Castrezana S."/>
            <person name="Celniker S.E."/>
            <person name="Chang J.L."/>
            <person name="Chapple C."/>
            <person name="Chatterji S."/>
            <person name="Chinwalla A."/>
            <person name="Civetta A."/>
            <person name="Clifton S.W."/>
            <person name="Comeron J.M."/>
            <person name="Costello J.C."/>
            <person name="Coyne J.A."/>
            <person name="Daub J."/>
            <person name="David R.G."/>
            <person name="Delcher A.L."/>
            <person name="Delehaunty K."/>
            <person name="Do C.B."/>
            <person name="Ebling H."/>
            <person name="Edwards K."/>
            <person name="Eickbush T."/>
            <person name="Evans J.D."/>
            <person name="Filipski A."/>
            <person name="Findeiss S."/>
            <person name="Freyhult E."/>
            <person name="Fulton L."/>
            <person name="Fulton R."/>
            <person name="Garcia A.C."/>
            <person name="Gardiner A."/>
            <person name="Garfield D.A."/>
            <person name="Garvin B.E."/>
            <person name="Gibson G."/>
            <person name="Gilbert D."/>
            <person name="Gnerre S."/>
            <person name="Godfrey J."/>
            <person name="Good R."/>
            <person name="Gotea V."/>
            <person name="Gravely B."/>
            <person name="Greenberg A.J."/>
            <person name="Griffiths-Jones S."/>
            <person name="Gross S."/>
            <person name="Guigo R."/>
            <person name="Gustafson E.A."/>
            <person name="Haerty W."/>
            <person name="Hahn M.W."/>
            <person name="Halligan D.L."/>
            <person name="Halpern A.L."/>
            <person name="Halter G.M."/>
            <person name="Han M.V."/>
            <person name="Heger A."/>
            <person name="Hillier L."/>
            <person name="Hinrichs A.S."/>
            <person name="Holmes I."/>
            <person name="Hoskins R.A."/>
            <person name="Hubisz M.J."/>
            <person name="Hultmark D."/>
            <person name="Huntley M.A."/>
            <person name="Jaffe D.B."/>
            <person name="Jagadeeshan S."/>
            <person name="Jeck W.R."/>
            <person name="Johnson J."/>
            <person name="Jones C.D."/>
            <person name="Jordan W.C."/>
            <person name="Karpen G.H."/>
            <person name="Kataoka E."/>
            <person name="Keightley P.D."/>
            <person name="Kheradpour P."/>
            <person name="Kirkness E.F."/>
            <person name="Koerich L.B."/>
            <person name="Kristiansen K."/>
            <person name="Kudrna D."/>
            <person name="Kulathinal R.J."/>
            <person name="Kumar S."/>
            <person name="Kwok R."/>
            <person name="Lander E."/>
            <person name="Langley C.H."/>
            <person name="Lapoint R."/>
            <person name="Lazzaro B.P."/>
            <person name="Lee S.J."/>
            <person name="Levesque L."/>
            <person name="Li R."/>
            <person name="Lin C.F."/>
            <person name="Lin M.F."/>
            <person name="Lindblad-Toh K."/>
            <person name="Llopart A."/>
            <person name="Long M."/>
            <person name="Low L."/>
            <person name="Lozovsky E."/>
            <person name="Lu J."/>
            <person name="Luo M."/>
            <person name="Machado C.A."/>
            <person name="Makalowski W."/>
            <person name="Marzo M."/>
            <person name="Matsuda M."/>
            <person name="Matzkin L."/>
            <person name="McAllister B."/>
            <person name="McBride C.S."/>
            <person name="McKernan B."/>
            <person name="McKernan K."/>
            <person name="Mendez-Lago M."/>
            <person name="Minx P."/>
            <person name="Mollenhauer M.U."/>
            <person name="Montooth K."/>
            <person name="Mount S.M."/>
            <person name="Mu X."/>
            <person name="Myers E."/>
            <person name="Negre B."/>
            <person name="Newfeld S."/>
            <person name="Nielsen R."/>
            <person name="Noor M.A."/>
            <person name="O'Grady P."/>
            <person name="Pachter L."/>
            <person name="Papaceit M."/>
            <person name="Parisi M.J."/>
            <person name="Parisi M."/>
            <person name="Parts L."/>
            <person name="Pedersen J.S."/>
            <person name="Pesole G."/>
            <person name="Phillippy A.M."/>
            <person name="Ponting C.P."/>
            <person name="Pop M."/>
            <person name="Porcelli D."/>
            <person name="Powell J.R."/>
            <person name="Prohaska S."/>
            <person name="Pruitt K."/>
            <person name="Puig M."/>
            <person name="Quesneville H."/>
            <person name="Ram K.R."/>
            <person name="Rand D."/>
            <person name="Rasmussen M.D."/>
            <person name="Reed L.K."/>
            <person name="Reenan R."/>
            <person name="Reily A."/>
            <person name="Remington K.A."/>
            <person name="Rieger T.T."/>
            <person name="Ritchie M.G."/>
            <person name="Robin C."/>
            <person name="Rogers Y.H."/>
            <person name="Rohde C."/>
            <person name="Rozas J."/>
            <person name="Rubenfield M.J."/>
            <person name="Ruiz A."/>
            <person name="Russo S."/>
            <person name="Salzberg S.L."/>
            <person name="Sanchez-Gracia A."/>
            <person name="Saranga D.J."/>
            <person name="Sato H."/>
            <person name="Schaeffer S.W."/>
            <person name="Schatz M.C."/>
            <person name="Schlenke T."/>
            <person name="Schwartz R."/>
            <person name="Segarra C."/>
            <person name="Singh R.S."/>
            <person name="Sirot L."/>
            <person name="Sirota M."/>
            <person name="Sisneros N.B."/>
            <person name="Smith C.D."/>
            <person name="Smith T.F."/>
            <person name="Spieth J."/>
            <person name="Stage D.E."/>
            <person name="Stark A."/>
            <person name="Stephan W."/>
            <person name="Strausberg R.L."/>
            <person name="Strempel S."/>
            <person name="Sturgill D."/>
            <person name="Sutton G."/>
            <person name="Sutton G.G."/>
            <person name="Tao W."/>
            <person name="Teichmann S."/>
            <person name="Tobari Y.N."/>
            <person name="Tomimura Y."/>
            <person name="Tsolas J.M."/>
            <person name="Valente V.L."/>
            <person name="Venter E."/>
            <person name="Venter J.C."/>
            <person name="Vicario S."/>
            <person name="Vieira F.G."/>
            <person name="Vilella A.J."/>
            <person name="Villasante A."/>
            <person name="Walenz B."/>
            <person name="Wang J."/>
            <person name="Wasserman M."/>
            <person name="Watts T."/>
            <person name="Wilson D."/>
            <person name="Wilson R.K."/>
            <person name="Wing R.A."/>
            <person name="Wolfner M.F."/>
            <person name="Wong A."/>
            <person name="Wong G.K."/>
            <person name="Wu C.I."/>
            <person name="Wu G."/>
            <person name="Yamamoto D."/>
            <person name="Yang H.P."/>
            <person name="Yang S.P."/>
            <person name="Yorke J.A."/>
            <person name="Yoshida K."/>
            <person name="Zdobnov E."/>
            <person name="Zhang P."/>
            <person name="Zhang Y."/>
            <person name="Zimin A.V."/>
            <person name="Baldwin J."/>
            <person name="Abdouelleil A."/>
            <person name="Abdulkadir J."/>
            <person name="Abebe A."/>
            <person name="Abera B."/>
            <person name="Abreu J."/>
            <person name="Acer S.C."/>
            <person name="Aftuck L."/>
            <person name="Alexander A."/>
            <person name="An P."/>
            <person name="Anderson E."/>
            <person name="Anderson S."/>
            <person name="Arachi H."/>
            <person name="Azer M."/>
            <person name="Bachantsang P."/>
            <person name="Barry A."/>
            <person name="Bayul T."/>
            <person name="Berlin A."/>
            <person name="Bessette D."/>
            <person name="Bloom T."/>
            <person name="Blye J."/>
            <person name="Boguslavskiy L."/>
            <person name="Bonnet C."/>
            <person name="Boukhgalter B."/>
            <person name="Bourzgui I."/>
            <person name="Brown A."/>
            <person name="Cahill P."/>
            <person name="Channer S."/>
            <person name="Cheshatsang Y."/>
            <person name="Chuda L."/>
            <person name="Citroen M."/>
            <person name="Collymore A."/>
            <person name="Cooke P."/>
            <person name="Costello M."/>
            <person name="D'Aco K."/>
            <person name="Daza R."/>
            <person name="De Haan G."/>
            <person name="DeGray S."/>
            <person name="DeMaso C."/>
            <person name="Dhargay N."/>
            <person name="Dooley K."/>
            <person name="Dooley E."/>
            <person name="Doricent M."/>
            <person name="Dorje P."/>
            <person name="Dorjee K."/>
            <person name="Dupes A."/>
            <person name="Elong R."/>
            <person name="Falk J."/>
            <person name="Farina A."/>
            <person name="Faro S."/>
            <person name="Ferguson D."/>
            <person name="Fisher S."/>
            <person name="Foley C.D."/>
            <person name="Franke A."/>
            <person name="Friedrich D."/>
            <person name="Gadbois L."/>
            <person name="Gearin G."/>
            <person name="Gearin C.R."/>
            <person name="Giannoukos G."/>
            <person name="Goode T."/>
            <person name="Graham J."/>
            <person name="Grandbois E."/>
            <person name="Grewal S."/>
            <person name="Gyaltsen K."/>
            <person name="Hafez N."/>
            <person name="Hagos B."/>
            <person name="Hall J."/>
            <person name="Henson C."/>
            <person name="Hollinger A."/>
            <person name="Honan T."/>
            <person name="Huard M.D."/>
            <person name="Hughes L."/>
            <person name="Hurhula B."/>
            <person name="Husby M.E."/>
            <person name="Kamat A."/>
            <person name="Kanga B."/>
            <person name="Kashin S."/>
            <person name="Khazanovich D."/>
            <person name="Kisner P."/>
            <person name="Lance K."/>
            <person name="Lara M."/>
            <person name="Lee W."/>
            <person name="Lennon N."/>
            <person name="Letendre F."/>
            <person name="LeVine R."/>
            <person name="Lipovsky A."/>
            <person name="Liu X."/>
            <person name="Liu J."/>
            <person name="Liu S."/>
            <person name="Lokyitsang T."/>
            <person name="Lokyitsang Y."/>
            <person name="Lubonja R."/>
            <person name="Lui A."/>
            <person name="MacDonald P."/>
            <person name="Magnisalis V."/>
            <person name="Maru K."/>
            <person name="Matthews C."/>
            <person name="McCusker W."/>
            <person name="McDonough S."/>
            <person name="Mehta T."/>
            <person name="Meldrim J."/>
            <person name="Meneus L."/>
            <person name="Mihai O."/>
            <person name="Mihalev A."/>
            <person name="Mihova T."/>
            <person name="Mittelman R."/>
            <person name="Mlenga V."/>
            <person name="Montmayeur A."/>
            <person name="Mulrain L."/>
            <person name="Navidi A."/>
            <person name="Naylor J."/>
            <person name="Negash T."/>
            <person name="Nguyen T."/>
            <person name="Nguyen N."/>
            <person name="Nicol R."/>
            <person name="Norbu C."/>
            <person name="Norbu N."/>
            <person name="Novod N."/>
            <person name="O'Neill B."/>
            <person name="Osman S."/>
            <person name="Markiewicz E."/>
            <person name="Oyono O.L."/>
            <person name="Patti C."/>
            <person name="Phunkhang P."/>
            <person name="Pierre F."/>
            <person name="Priest M."/>
            <person name="Raghuraman S."/>
            <person name="Rege F."/>
            <person name="Reyes R."/>
            <person name="Rise C."/>
            <person name="Rogov P."/>
            <person name="Ross K."/>
            <person name="Ryan E."/>
            <person name="Settipalli S."/>
            <person name="Shea T."/>
            <person name="Sherpa N."/>
            <person name="Shi L."/>
            <person name="Shih D."/>
            <person name="Sparrow T."/>
            <person name="Spaulding J."/>
            <person name="Stalker J."/>
            <person name="Stange-Thomann N."/>
            <person name="Stavropoulos S."/>
            <person name="Stone C."/>
            <person name="Strader C."/>
            <person name="Tesfaye S."/>
            <person name="Thomson T."/>
            <person name="Thoulutsang Y."/>
            <person name="Thoulutsang D."/>
            <person name="Topham K."/>
            <person name="Topping I."/>
            <person name="Tsamla T."/>
            <person name="Vassiliev H."/>
            <person name="Vo A."/>
            <person name="Wangchuk T."/>
            <person name="Wangdi T."/>
            <person name="Weiand M."/>
            <person name="Wilkinson J."/>
            <person name="Wilson A."/>
            <person name="Yadav S."/>
            <person name="Young G."/>
            <person name="Yu Q."/>
            <person name="Zembek L."/>
            <person name="Zhong D."/>
            <person name="Zimmer A."/>
            <person name="Zwirko Z."/>
            <person name="Jaffe D.B."/>
            <person name="Alvarez P."/>
            <person name="Brockman W."/>
            <person name="Butler J."/>
            <person name="Chin C."/>
            <person name="Gnerre S."/>
            <person name="Grabherr M."/>
            <person name="Kleber M."/>
            <person name="Mauceli E."/>
            <person name="MacCallum I."/>
        </authorList>
    </citation>
    <scope>NUCLEOTIDE SEQUENCE [LARGE SCALE GENOMIC DNA]</scope>
    <source>
        <strain evidence="5">Tucson 14030-0811.24</strain>
    </source>
</reference>
<evidence type="ECO:0000313" key="4">
    <source>
        <dbReference type="EMBL" id="EDW81591.1"/>
    </source>
</evidence>
<keyword evidence="5" id="KW-1185">Reference proteome</keyword>
<name>B4N944_DROWI</name>
<dbReference type="SUPFAM" id="SSF48371">
    <property type="entry name" value="ARM repeat"/>
    <property type="match status" value="1"/>
</dbReference>
<dbReference type="InterPro" id="IPR011989">
    <property type="entry name" value="ARM-like"/>
</dbReference>
<dbReference type="GO" id="GO:0036159">
    <property type="term" value="P:inner dynein arm assembly"/>
    <property type="evidence" value="ECO:0007669"/>
    <property type="project" value="EnsemblMetazoa"/>
</dbReference>
<dbReference type="Gene3D" id="1.25.10.10">
    <property type="entry name" value="Leucine-rich Repeat Variant"/>
    <property type="match status" value="2"/>
</dbReference>
<dbReference type="InterPro" id="IPR016024">
    <property type="entry name" value="ARM-type_fold"/>
</dbReference>
<dbReference type="OMA" id="AFQGPWA"/>
<dbReference type="PANTHER" id="PTHR16216:SF2">
    <property type="entry name" value="DYNEIN AXONEMAL ASSEMBLY FACTOR 5"/>
    <property type="match status" value="1"/>
</dbReference>
<dbReference type="Pfam" id="PF25757">
    <property type="entry name" value="TPR_DNAAF5"/>
    <property type="match status" value="1"/>
</dbReference>
<dbReference type="Proteomes" id="UP000007798">
    <property type="component" value="Unassembled WGS sequence"/>
</dbReference>
<dbReference type="STRING" id="7260.B4N944"/>
<evidence type="ECO:0008006" key="6">
    <source>
        <dbReference type="Google" id="ProtNLM"/>
    </source>
</evidence>
<dbReference type="OrthoDB" id="413572at2759"/>
<proteinExistence type="predicted"/>
<feature type="domain" description="Dynein axonemal assembly factor 5 HEAT-repeat" evidence="2">
    <location>
        <begin position="320"/>
        <end position="489"/>
    </location>
</feature>
<dbReference type="eggNOG" id="ENOG502QRXT">
    <property type="taxonomic scope" value="Eukaryota"/>
</dbReference>
<dbReference type="InterPro" id="IPR057978">
    <property type="entry name" value="TPR_DAAF5"/>
</dbReference>
<dbReference type="FunCoup" id="B4N944">
    <property type="interactions" value="651"/>
</dbReference>
<dbReference type="EMBL" id="CH964232">
    <property type="protein sequence ID" value="EDW81591.1"/>
    <property type="molecule type" value="Genomic_DNA"/>
</dbReference>
<dbReference type="GO" id="GO:0008344">
    <property type="term" value="P:adult locomotory behavior"/>
    <property type="evidence" value="ECO:0007669"/>
    <property type="project" value="EnsemblMetazoa"/>
</dbReference>
<dbReference type="HOGENOM" id="CLU_010823_1_0_1"/>
<protein>
    <recommendedName>
        <fullName evidence="6">TOG domain-containing protein</fullName>
    </recommendedName>
</protein>
<dbReference type="InterPro" id="IPR056497">
    <property type="entry name" value="HEAT_DAAF5"/>
</dbReference>
<dbReference type="PhylomeDB" id="B4N944"/>
<dbReference type="GO" id="GO:0007605">
    <property type="term" value="P:sensory perception of sound"/>
    <property type="evidence" value="ECO:0007669"/>
    <property type="project" value="EnsemblMetazoa"/>
</dbReference>
<dbReference type="Pfam" id="PF24573">
    <property type="entry name" value="HEAT_DAAF5"/>
    <property type="match status" value="1"/>
</dbReference>
<sequence>MTANIVMDTKLICQQLENSDRRIKTAALAQLREQCKSIPAGTGVRELEQMACYFDELYLHLLKCYTDHFEAVRDHAVMAVNAFLEILPPLDFHLTNVMATLGERMGQTETVEPSEEIRLLYISQMHLMVRLYVPMGTAGIFHECYPLATKVLIKSIKDAYPLVQREGCATLVSLTRVADTAQLRPHTQALAVALYSMLNHKHAQARISAVEALGRLSLHMDASGENMRRLFSEVSPLLMDSMPLVRRECGQMGILMLMELLDRYSFFERILPLVLCCLKDDSPDVVNYIRPLWVKCGKQYYDENETELSQQELSDLPAENYPKDVERPTIGCRGLVQRSLRLLQLITRETGDWKDNVRLHSLKLLYQFILHAEAAMTAKFFEIYPHVALGCSDENAVVSAEAKKVSDLMGRLLSYDSWIDHGFHGIEHHAKDSYLMCFYYMFKASTGGTYEQLLCLVKLLRNSDYSHTLKPRFQMYILRMMDTVMDKARWVTASQAELEKLYDVVYVVHIKVIALMHSLNMNMEFKEGKTVLERIAEAEQKSVDELHESLFALVLKDVQNLDADIDENAEPILLLDGLINTCNIRATYLPELIEKVKIVFANCSDSAQVRIFSSLSVSSLLWSKTVKLEREQSTQLWSNFVKEIVEPHLVWQAGVTAEAMRSMAMATLCALAQGAPEEAREVLPSLAKLMSSLLEDRNITTRHYAIQAVVFFQGLNVEQLKPLAYATMQRMDDPSSEIRCMAAIAVGELRPVYTSESEEEIQHEREVWEAFVQRSMDLLLLYHESPEKDVQAAAELTLKKLAKANPKLWEDRYARALTMVRQKDRLAELYERLTIKDEDDDDNGSKLAIVKEESKNQ</sequence>
<gene>
    <name evidence="4" type="primary">Dwil\GK12152</name>
    <name evidence="4" type="ORF">Dwil_GK12152</name>
</gene>
<dbReference type="PANTHER" id="PTHR16216">
    <property type="entry name" value="DYNEIN ASSEMBLY FACTOR 5, AXONEMAL"/>
    <property type="match status" value="1"/>
</dbReference>
<organism evidence="4 5">
    <name type="scientific">Drosophila willistoni</name>
    <name type="common">Fruit fly</name>
    <dbReference type="NCBI Taxonomy" id="7260"/>
    <lineage>
        <taxon>Eukaryota</taxon>
        <taxon>Metazoa</taxon>
        <taxon>Ecdysozoa</taxon>
        <taxon>Arthropoda</taxon>
        <taxon>Hexapoda</taxon>
        <taxon>Insecta</taxon>
        <taxon>Pterygota</taxon>
        <taxon>Neoptera</taxon>
        <taxon>Endopterygota</taxon>
        <taxon>Diptera</taxon>
        <taxon>Brachycera</taxon>
        <taxon>Muscomorpha</taxon>
        <taxon>Ephydroidea</taxon>
        <taxon>Drosophilidae</taxon>
        <taxon>Drosophila</taxon>
        <taxon>Sophophora</taxon>
    </lineage>
</organism>